<organism evidence="2">
    <name type="scientific">Cladocopium goreaui</name>
    <dbReference type="NCBI Taxonomy" id="2562237"/>
    <lineage>
        <taxon>Eukaryota</taxon>
        <taxon>Sar</taxon>
        <taxon>Alveolata</taxon>
        <taxon>Dinophyceae</taxon>
        <taxon>Suessiales</taxon>
        <taxon>Symbiodiniaceae</taxon>
        <taxon>Cladocopium</taxon>
    </lineage>
</organism>
<comment type="caution">
    <text evidence="2">The sequence shown here is derived from an EMBL/GenBank/DDBJ whole genome shotgun (WGS) entry which is preliminary data.</text>
</comment>
<dbReference type="SUPFAM" id="SSF56601">
    <property type="entry name" value="beta-lactamase/transpeptidase-like"/>
    <property type="match status" value="1"/>
</dbReference>
<keyword evidence="3" id="KW-0645">Protease</keyword>
<dbReference type="EMBL" id="CAMXCT010004696">
    <property type="protein sequence ID" value="CAI4010012.1"/>
    <property type="molecule type" value="Genomic_DNA"/>
</dbReference>
<dbReference type="EMBL" id="CAMXCT020004696">
    <property type="protein sequence ID" value="CAL1163387.1"/>
    <property type="molecule type" value="Genomic_DNA"/>
</dbReference>
<gene>
    <name evidence="2" type="ORF">C1SCF055_LOCUS35333</name>
</gene>
<evidence type="ECO:0000259" key="1">
    <source>
        <dbReference type="Pfam" id="PF00144"/>
    </source>
</evidence>
<evidence type="ECO:0000313" key="2">
    <source>
        <dbReference type="EMBL" id="CAI4010012.1"/>
    </source>
</evidence>
<dbReference type="EMBL" id="CAMXCT030004696">
    <property type="protein sequence ID" value="CAL4797324.1"/>
    <property type="molecule type" value="Genomic_DNA"/>
</dbReference>
<dbReference type="GO" id="GO:0004180">
    <property type="term" value="F:carboxypeptidase activity"/>
    <property type="evidence" value="ECO:0007669"/>
    <property type="project" value="UniProtKB-KW"/>
</dbReference>
<dbReference type="PANTHER" id="PTHR46825">
    <property type="entry name" value="D-ALANYL-D-ALANINE-CARBOXYPEPTIDASE/ENDOPEPTIDASE AMPH"/>
    <property type="match status" value="1"/>
</dbReference>
<accession>A0A9P1DHH1</accession>
<dbReference type="Proteomes" id="UP001152797">
    <property type="component" value="Unassembled WGS sequence"/>
</dbReference>
<proteinExistence type="predicted"/>
<keyword evidence="4" id="KW-1185">Reference proteome</keyword>
<dbReference type="InterPro" id="IPR050491">
    <property type="entry name" value="AmpC-like"/>
</dbReference>
<dbReference type="Pfam" id="PF00144">
    <property type="entry name" value="Beta-lactamase"/>
    <property type="match status" value="1"/>
</dbReference>
<keyword evidence="3" id="KW-0121">Carboxypeptidase</keyword>
<dbReference type="OrthoDB" id="10250282at2759"/>
<sequence>MGSSHPRAGHVGAEGEAPEVHKLHKAVAHMARSMGRYGGVLLQAAAAWDGNVFFAGAAGNLTYGSQTSEISAADSFEVASITKMVTATVVMQLVDEGRVQLDEVWRSVAGGKLEAKVKAHVPTWPSERFGDFTVAELLQHTSGLPNYWDDDSDFIKAFEADPDRLWTTWELLSYAAEMKSSCSPQQRGRPDAFSYADTNYLLLGLMVEQLDQETLPKIFRRRVFDPAGMSRKDTYCEFLEERPAGAAPLASRYLGKLQITGKKQHSADSFAAGGIVSTAGDLEKFMKALASGKLFPINGHATLQKMMTWIPAKRGTGWWYGLGLMRCCQTGHLPGIDLEDQVGLLSRFWGAKPVGYVWGHEGFGGAFAWFWSSGEVERDLIITGTTNNEGRAYGDLVMTAVQQTRKLIPYPVSITS</sequence>
<evidence type="ECO:0000313" key="3">
    <source>
        <dbReference type="EMBL" id="CAL4797324.1"/>
    </source>
</evidence>
<feature type="domain" description="Beta-lactamase-related" evidence="1">
    <location>
        <begin position="49"/>
        <end position="372"/>
    </location>
</feature>
<name>A0A9P1DHH1_9DINO</name>
<dbReference type="InterPro" id="IPR012338">
    <property type="entry name" value="Beta-lactam/transpept-like"/>
</dbReference>
<reference evidence="3 4" key="2">
    <citation type="submission" date="2024-05" db="EMBL/GenBank/DDBJ databases">
        <authorList>
            <person name="Chen Y."/>
            <person name="Shah S."/>
            <person name="Dougan E. K."/>
            <person name="Thang M."/>
            <person name="Chan C."/>
        </authorList>
    </citation>
    <scope>NUCLEOTIDE SEQUENCE [LARGE SCALE GENOMIC DNA]</scope>
</reference>
<dbReference type="InterPro" id="IPR001466">
    <property type="entry name" value="Beta-lactam-related"/>
</dbReference>
<dbReference type="Gene3D" id="3.40.710.10">
    <property type="entry name" value="DD-peptidase/beta-lactamase superfamily"/>
    <property type="match status" value="1"/>
</dbReference>
<keyword evidence="3" id="KW-0378">Hydrolase</keyword>
<protein>
    <submittedName>
        <fullName evidence="3">D-alanyl-D-alanine carboxypeptidase</fullName>
    </submittedName>
</protein>
<dbReference type="AlphaFoldDB" id="A0A9P1DHH1"/>
<evidence type="ECO:0000313" key="4">
    <source>
        <dbReference type="Proteomes" id="UP001152797"/>
    </source>
</evidence>
<dbReference type="PANTHER" id="PTHR46825:SF7">
    <property type="entry name" value="D-ALANYL-D-ALANINE CARBOXYPEPTIDASE"/>
    <property type="match status" value="1"/>
</dbReference>
<reference evidence="2" key="1">
    <citation type="submission" date="2022-10" db="EMBL/GenBank/DDBJ databases">
        <authorList>
            <person name="Chen Y."/>
            <person name="Dougan E. K."/>
            <person name="Chan C."/>
            <person name="Rhodes N."/>
            <person name="Thang M."/>
        </authorList>
    </citation>
    <scope>NUCLEOTIDE SEQUENCE</scope>
</reference>